<dbReference type="GO" id="GO:0051539">
    <property type="term" value="F:4 iron, 4 sulfur cluster binding"/>
    <property type="evidence" value="ECO:0007669"/>
    <property type="project" value="TreeGrafter"/>
</dbReference>
<dbReference type="AlphaFoldDB" id="A0A3M4RLR3"/>
<dbReference type="SFLD" id="SFLDG01065">
    <property type="entry name" value="anaerobic_coproporphyrinogen-I"/>
    <property type="match status" value="1"/>
</dbReference>
<accession>A0A3M4RLR3</accession>
<evidence type="ECO:0000313" key="2">
    <source>
        <dbReference type="EMBL" id="RMR03650.1"/>
    </source>
</evidence>
<dbReference type="EMBL" id="RBRQ01000284">
    <property type="protein sequence ID" value="RMR03650.1"/>
    <property type="molecule type" value="Genomic_DNA"/>
</dbReference>
<dbReference type="SFLD" id="SFLDG01082">
    <property type="entry name" value="B12-binding_domain_containing"/>
    <property type="match status" value="1"/>
</dbReference>
<dbReference type="PANTHER" id="PTHR13932">
    <property type="entry name" value="COPROPORPHYRINIGEN III OXIDASE"/>
    <property type="match status" value="1"/>
</dbReference>
<dbReference type="GO" id="GO:0016740">
    <property type="term" value="F:transferase activity"/>
    <property type="evidence" value="ECO:0007669"/>
    <property type="project" value="UniProtKB-KW"/>
</dbReference>
<protein>
    <submittedName>
        <fullName evidence="2">SAM-dependent oxidase or methyl transferase</fullName>
    </submittedName>
</protein>
<dbReference type="CDD" id="cd01335">
    <property type="entry name" value="Radical_SAM"/>
    <property type="match status" value="1"/>
</dbReference>
<sequence length="427" mass="47573">MRYLSDVFNALREQTQVYKTPRNLQIYIHVPFCTSKCHFCDYVIGNNPRQLTSADTKGEAYVDALCQQIHEAGQQCAGLSYVPTSIYWGGGTPTRLNPRHLQRIMEALQCNFDLSKVRQHSLEASPETLTVAHIRALDAHPVDRVSLGVQSFDKEHLRRAGRAHSAEQAVAAVDLARAAGVANVNVDLIAGFPDEEITQVENSIARALALDVQHISVYPYRPSPGTKMANLIDTGRRGQLSFEHTKLAYQTAKDLLEAQGFEQYCLAYFAREKQAESIVGMHTYGLEGDILGLGSGAQSMLGGYRIINDNAFYDEYIENPLALGKCVKFGVDPDQIESLMTRVGAALQTKDGLDFNKFEQLTGLDFKQLCRENVPVRTFMKHLQKCGGTFYKTENGIALKSANIHDVYIQHLYTHILDGTLDRGLRV</sequence>
<proteinExistence type="predicted"/>
<comment type="caution">
    <text evidence="2">The sequence shown here is derived from an EMBL/GenBank/DDBJ whole genome shotgun (WGS) entry which is preliminary data.</text>
</comment>
<gene>
    <name evidence="2" type="ORF">ALP92_03950</name>
</gene>
<feature type="domain" description="Radical SAM core" evidence="1">
    <location>
        <begin position="18"/>
        <end position="262"/>
    </location>
</feature>
<dbReference type="GO" id="GO:0006779">
    <property type="term" value="P:porphyrin-containing compound biosynthetic process"/>
    <property type="evidence" value="ECO:0007669"/>
    <property type="project" value="TreeGrafter"/>
</dbReference>
<dbReference type="PROSITE" id="PS51918">
    <property type="entry name" value="RADICAL_SAM"/>
    <property type="match status" value="1"/>
</dbReference>
<name>A0A3M4RLR3_9PSED</name>
<dbReference type="GO" id="GO:0005737">
    <property type="term" value="C:cytoplasm"/>
    <property type="evidence" value="ECO:0007669"/>
    <property type="project" value="TreeGrafter"/>
</dbReference>
<organism evidence="2 3">
    <name type="scientific">Pseudomonas syringae pv. primulae</name>
    <dbReference type="NCBI Taxonomy" id="251707"/>
    <lineage>
        <taxon>Bacteria</taxon>
        <taxon>Pseudomonadati</taxon>
        <taxon>Pseudomonadota</taxon>
        <taxon>Gammaproteobacteria</taxon>
        <taxon>Pseudomonadales</taxon>
        <taxon>Pseudomonadaceae</taxon>
        <taxon>Pseudomonas</taxon>
    </lineage>
</organism>
<dbReference type="SUPFAM" id="SSF102114">
    <property type="entry name" value="Radical SAM enzymes"/>
    <property type="match status" value="1"/>
</dbReference>
<evidence type="ECO:0000313" key="3">
    <source>
        <dbReference type="Proteomes" id="UP000276615"/>
    </source>
</evidence>
<dbReference type="PANTHER" id="PTHR13932:SF5">
    <property type="entry name" value="RADICAL S-ADENOSYL METHIONINE DOMAIN-CONTAINING PROTEIN 1, MITOCHONDRIAL"/>
    <property type="match status" value="1"/>
</dbReference>
<reference evidence="2 3" key="1">
    <citation type="submission" date="2018-08" db="EMBL/GenBank/DDBJ databases">
        <title>Recombination of ecologically and evolutionarily significant loci maintains genetic cohesion in the Pseudomonas syringae species complex.</title>
        <authorList>
            <person name="Dillon M."/>
            <person name="Thakur S."/>
            <person name="Almeida R.N.D."/>
            <person name="Weir B.S."/>
            <person name="Guttman D.S."/>
        </authorList>
    </citation>
    <scope>NUCLEOTIDE SEQUENCE [LARGE SCALE GENOMIC DNA]</scope>
    <source>
        <strain evidence="2 3">ICMP 8670</strain>
    </source>
</reference>
<dbReference type="Gene3D" id="3.80.30.20">
    <property type="entry name" value="tm_1862 like domain"/>
    <property type="match status" value="1"/>
</dbReference>
<evidence type="ECO:0000259" key="1">
    <source>
        <dbReference type="PROSITE" id="PS51918"/>
    </source>
</evidence>
<dbReference type="InterPro" id="IPR006638">
    <property type="entry name" value="Elp3/MiaA/NifB-like_rSAM"/>
</dbReference>
<dbReference type="Pfam" id="PF04055">
    <property type="entry name" value="Radical_SAM"/>
    <property type="match status" value="1"/>
</dbReference>
<dbReference type="InterPro" id="IPR058240">
    <property type="entry name" value="rSAM_sf"/>
</dbReference>
<keyword evidence="2" id="KW-0808">Transferase</keyword>
<dbReference type="InterPro" id="IPR023404">
    <property type="entry name" value="rSAM_horseshoe"/>
</dbReference>
<dbReference type="Proteomes" id="UP000276615">
    <property type="component" value="Unassembled WGS sequence"/>
</dbReference>
<dbReference type="SMART" id="SM00729">
    <property type="entry name" value="Elp3"/>
    <property type="match status" value="1"/>
</dbReference>
<dbReference type="RefSeq" id="WP_122284552.1">
    <property type="nucleotide sequence ID" value="NZ_RBRQ01000284.1"/>
</dbReference>
<dbReference type="SFLD" id="SFLDS00029">
    <property type="entry name" value="Radical_SAM"/>
    <property type="match status" value="1"/>
</dbReference>
<dbReference type="InterPro" id="IPR007197">
    <property type="entry name" value="rSAM"/>
</dbReference>
<dbReference type="InterPro" id="IPR034505">
    <property type="entry name" value="Coproporphyrinogen-III_oxidase"/>
</dbReference>